<dbReference type="EMBL" id="AF319782">
    <property type="protein sequence ID" value="AAK38239.1"/>
    <property type="molecule type" value="Genomic_DNA"/>
</dbReference>
<keyword evidence="2" id="KW-1185">Reference proteome</keyword>
<dbReference type="KEGG" id="vg:955932"/>
<dbReference type="InterPro" id="IPR004996">
    <property type="entry name" value="HSV_HEPA"/>
</dbReference>
<name>Q993H9_9GAMA</name>
<evidence type="ECO:0000313" key="2">
    <source>
        <dbReference type="Proteomes" id="UP000202809"/>
    </source>
</evidence>
<dbReference type="GeneID" id="955932"/>
<sequence length="531" mass="59449">MASDVTHVVANIVSVHFYNVVARCKRWWAIWIVRMREVGGTLTRGFCLLECGKPEGSCCPCTQPNDFFVNLLSEEQRRFLVWECRLRHTTSSLIFSLARAKPTEVFTLAIRNYDGVILDARRNVTESLPIWKDTYAEVICHTADKECEQSADTSGSPQCMINGSRAPRIFNPFTEPIVQAAPRRVNLNKKAPHKLEFLLTGPCGVEFIFSTEEQGETYRTDSQRTRFTDLMCPKDVDIVLDPAANIAVGIRVLDPVGFSHWRLNREAIYNRGVYPILLTVYRGIYADFGGELPAFFLVEPGLCENGSAFPSYAPAFPFIDFIFLRHPTMPMTGRNAIFLDLGSGVTGTTTADALLGLRYTEPEQMFSTVEEKLFTAWPVTRRELNPEFIISAGEDGLTVAKASSRDCIRVDVSAFLAHIVNKLCGGKAATEELSPILPSENASQWLKLLHRYGSKTVRDILIGVYGKITKEVIELSKFFGATWFCVDSGHFFLVDKSSLEGKNMDASETLNKVVLTVSKGRLKNNHPLHHL</sequence>
<dbReference type="GO" id="GO:0019079">
    <property type="term" value="P:viral genome replication"/>
    <property type="evidence" value="ECO:0007669"/>
    <property type="project" value="InterPro"/>
</dbReference>
<proteinExistence type="predicted"/>
<evidence type="ECO:0000313" key="1">
    <source>
        <dbReference type="EMBL" id="AAK38239.1"/>
    </source>
</evidence>
<dbReference type="OrthoDB" id="26785at10239"/>
<dbReference type="RefSeq" id="NP_733884.1">
    <property type="nucleotide sequence ID" value="NC_004367.1"/>
</dbReference>
<protein>
    <submittedName>
        <fullName evidence="1">ORF31</fullName>
    </submittedName>
</protein>
<dbReference type="Pfam" id="PF03324">
    <property type="entry name" value="Herpes_HEPA"/>
    <property type="match status" value="1"/>
</dbReference>
<accession>Q993H9</accession>
<reference evidence="1 2" key="2">
    <citation type="journal article" date="2002" name="J. Virol.">
        <title>Complete genomic sequence of an Epstein-Barr virus-related herpesvirus naturally infecting a new world primate: a defining point in the evolution of oncogenic lymphocryptoviruses.</title>
        <authorList>
            <person name="Rivailler P."/>
            <person name="Cho Y.G."/>
            <person name="Wang F."/>
        </authorList>
    </citation>
    <scope>NUCLEOTIDE SEQUENCE [LARGE SCALE GENOMIC DNA]</scope>
    <source>
        <strain evidence="1 2">CJ0149</strain>
    </source>
</reference>
<dbReference type="Proteomes" id="UP000202809">
    <property type="component" value="Segment"/>
</dbReference>
<reference evidence="1 2" key="1">
    <citation type="journal article" date="2001" name="Proc. Natl. Acad. Sci. U.S.A.">
        <title>An Epstein-Barr-related herpesvirus from marmoset lymphomas.</title>
        <authorList>
            <person name="Cho Y."/>
            <person name="Ramer J."/>
            <person name="Rivailler P."/>
            <person name="Quink C."/>
            <person name="Garber R.L."/>
            <person name="Beier D.R."/>
            <person name="Wang F."/>
        </authorList>
    </citation>
    <scope>NUCLEOTIDE SEQUENCE [LARGE SCALE GENOMIC DNA]</scope>
    <source>
        <strain evidence="1 2">CJ0149</strain>
    </source>
</reference>
<organism evidence="1 2">
    <name type="scientific">callitrichine gammaherpesvirus 3</name>
    <name type="common">Marmoset lymphocryptovirus</name>
    <dbReference type="NCBI Taxonomy" id="106331"/>
    <lineage>
        <taxon>Viruses</taxon>
        <taxon>Duplodnaviria</taxon>
        <taxon>Heunggongvirae</taxon>
        <taxon>Peploviricota</taxon>
        <taxon>Herviviricetes</taxon>
        <taxon>Herpesvirales</taxon>
        <taxon>Orthoherpesviridae</taxon>
        <taxon>Gammaherpesvirinae</taxon>
        <taxon>Lymphocryptovirus</taxon>
        <taxon>Lymphocryptovirus callitrichinegamma3</taxon>
    </lineage>
</organism>